<dbReference type="Gene3D" id="3.40.50.300">
    <property type="entry name" value="P-loop containing nucleotide triphosphate hydrolases"/>
    <property type="match status" value="1"/>
</dbReference>
<evidence type="ECO:0000256" key="4">
    <source>
        <dbReference type="ARBA" id="ARBA00022458"/>
    </source>
</evidence>
<comment type="similarity">
    <text evidence="2">Belongs to the ABC transporter superfamily.</text>
</comment>
<keyword evidence="5" id="KW-1003">Cell membrane</keyword>
<dbReference type="PROSITE" id="PS50893">
    <property type="entry name" value="ABC_TRANSPORTER_2"/>
    <property type="match status" value="1"/>
</dbReference>
<evidence type="ECO:0000256" key="1">
    <source>
        <dbReference type="ARBA" id="ARBA00004236"/>
    </source>
</evidence>
<dbReference type="InterPro" id="IPR003593">
    <property type="entry name" value="AAA+_ATPase"/>
</dbReference>
<dbReference type="PANTHER" id="PTHR42711">
    <property type="entry name" value="ABC TRANSPORTER ATP-BINDING PROTEIN"/>
    <property type="match status" value="1"/>
</dbReference>
<dbReference type="Proteomes" id="UP000315439">
    <property type="component" value="Unassembled WGS sequence"/>
</dbReference>
<evidence type="ECO:0000256" key="8">
    <source>
        <dbReference type="ARBA" id="ARBA00022967"/>
    </source>
</evidence>
<evidence type="ECO:0000256" key="7">
    <source>
        <dbReference type="ARBA" id="ARBA00022840"/>
    </source>
</evidence>
<dbReference type="SUPFAM" id="SSF52540">
    <property type="entry name" value="P-loop containing nucleoside triphosphate hydrolases"/>
    <property type="match status" value="1"/>
</dbReference>
<keyword evidence="7 11" id="KW-0067">ATP-binding</keyword>
<dbReference type="PANTHER" id="PTHR42711:SF5">
    <property type="entry name" value="ABC TRANSPORTER ATP-BINDING PROTEIN NATA"/>
    <property type="match status" value="1"/>
</dbReference>
<sequence>MADLLQIKNLSKHYSETVAVDNISFNVPEGCCFGLLGPNGAGKTTTIEMMEGILKPTSGEILFEGKPLDKNYYQGVGIQFQHTAIQDFLTVKETLKLFANFYHKSLPIDELIELCALEEIISRDTRKLSGGQRQRLLLALAMLNDPKIIFLDEPTTGLDPQSRRNFWQLINNIKSQKKTILLTTHYMDEAESLCDEIVIVDQGHIIHQGTPTQMLKEHFDGVIISLPGEIKGALTNNQIDFETKNHRVEILSENIDSSIKFLLEHDISLDGLQVRSPNLEDLFIKLTGHQLRG</sequence>
<dbReference type="CDD" id="cd03230">
    <property type="entry name" value="ABC_DR_subfamily_A"/>
    <property type="match status" value="1"/>
</dbReference>
<accession>A0A545TW83</accession>
<keyword evidence="12" id="KW-1185">Reference proteome</keyword>
<dbReference type="OrthoDB" id="9775490at2"/>
<dbReference type="InterPro" id="IPR017871">
    <property type="entry name" value="ABC_transporter-like_CS"/>
</dbReference>
<dbReference type="RefSeq" id="WP_142935006.1">
    <property type="nucleotide sequence ID" value="NZ_ML660172.1"/>
</dbReference>
<gene>
    <name evidence="11" type="ORF">FLL46_25350</name>
</gene>
<evidence type="ECO:0000256" key="3">
    <source>
        <dbReference type="ARBA" id="ARBA00022448"/>
    </source>
</evidence>
<comment type="subcellular location">
    <subcellularLocation>
        <location evidence="1">Cell membrane</location>
    </subcellularLocation>
</comment>
<keyword evidence="6" id="KW-0547">Nucleotide-binding</keyword>
<protein>
    <submittedName>
        <fullName evidence="11">ABC transporter ATP-binding protein</fullName>
    </submittedName>
</protein>
<dbReference type="GO" id="GO:0005524">
    <property type="term" value="F:ATP binding"/>
    <property type="evidence" value="ECO:0007669"/>
    <property type="project" value="UniProtKB-KW"/>
</dbReference>
<dbReference type="InterPro" id="IPR050763">
    <property type="entry name" value="ABC_transporter_ATP-binding"/>
</dbReference>
<proteinExistence type="inferred from homology"/>
<dbReference type="AlphaFoldDB" id="A0A545TW83"/>
<feature type="domain" description="ABC transporter" evidence="10">
    <location>
        <begin position="5"/>
        <end position="227"/>
    </location>
</feature>
<evidence type="ECO:0000313" key="12">
    <source>
        <dbReference type="Proteomes" id="UP000315439"/>
    </source>
</evidence>
<evidence type="ECO:0000256" key="2">
    <source>
        <dbReference type="ARBA" id="ARBA00005417"/>
    </source>
</evidence>
<reference evidence="11 12" key="1">
    <citation type="submission" date="2019-07" db="EMBL/GenBank/DDBJ databases">
        <title>Draft genome for Aliikangiella sp. M105.</title>
        <authorList>
            <person name="Wang G."/>
        </authorList>
    </citation>
    <scope>NUCLEOTIDE SEQUENCE [LARGE SCALE GENOMIC DNA]</scope>
    <source>
        <strain evidence="11 12">M105</strain>
    </source>
</reference>
<dbReference type="InterPro" id="IPR003439">
    <property type="entry name" value="ABC_transporter-like_ATP-bd"/>
</dbReference>
<keyword evidence="8" id="KW-1278">Translocase</keyword>
<dbReference type="FunFam" id="3.40.50.300:FF:000589">
    <property type="entry name" value="ABC transporter, ATP-binding subunit"/>
    <property type="match status" value="1"/>
</dbReference>
<keyword evidence="3" id="KW-0813">Transport</keyword>
<name>A0A545TW83_9GAMM</name>
<dbReference type="EMBL" id="VIKS01000016">
    <property type="protein sequence ID" value="TQV81480.1"/>
    <property type="molecule type" value="Genomic_DNA"/>
</dbReference>
<evidence type="ECO:0000256" key="9">
    <source>
        <dbReference type="ARBA" id="ARBA00023136"/>
    </source>
</evidence>
<dbReference type="SMART" id="SM00382">
    <property type="entry name" value="AAA"/>
    <property type="match status" value="1"/>
</dbReference>
<dbReference type="PROSITE" id="PS00211">
    <property type="entry name" value="ABC_TRANSPORTER_1"/>
    <property type="match status" value="1"/>
</dbReference>
<comment type="caution">
    <text evidence="11">The sequence shown here is derived from an EMBL/GenBank/DDBJ whole genome shotgun (WGS) entry which is preliminary data.</text>
</comment>
<dbReference type="GO" id="GO:0016887">
    <property type="term" value="F:ATP hydrolysis activity"/>
    <property type="evidence" value="ECO:0007669"/>
    <property type="project" value="InterPro"/>
</dbReference>
<dbReference type="Pfam" id="PF00005">
    <property type="entry name" value="ABC_tran"/>
    <property type="match status" value="1"/>
</dbReference>
<evidence type="ECO:0000256" key="5">
    <source>
        <dbReference type="ARBA" id="ARBA00022475"/>
    </source>
</evidence>
<evidence type="ECO:0000256" key="6">
    <source>
        <dbReference type="ARBA" id="ARBA00022741"/>
    </source>
</evidence>
<evidence type="ECO:0000313" key="11">
    <source>
        <dbReference type="EMBL" id="TQV81480.1"/>
    </source>
</evidence>
<dbReference type="InterPro" id="IPR027417">
    <property type="entry name" value="P-loop_NTPase"/>
</dbReference>
<keyword evidence="9" id="KW-0472">Membrane</keyword>
<evidence type="ECO:0000259" key="10">
    <source>
        <dbReference type="PROSITE" id="PS50893"/>
    </source>
</evidence>
<keyword evidence="4" id="KW-0536">Nodulation</keyword>
<organism evidence="11 12">
    <name type="scientific">Aliikangiella coralliicola</name>
    <dbReference type="NCBI Taxonomy" id="2592383"/>
    <lineage>
        <taxon>Bacteria</taxon>
        <taxon>Pseudomonadati</taxon>
        <taxon>Pseudomonadota</taxon>
        <taxon>Gammaproteobacteria</taxon>
        <taxon>Oceanospirillales</taxon>
        <taxon>Pleioneaceae</taxon>
        <taxon>Aliikangiella</taxon>
    </lineage>
</organism>
<dbReference type="GO" id="GO:0005886">
    <property type="term" value="C:plasma membrane"/>
    <property type="evidence" value="ECO:0007669"/>
    <property type="project" value="UniProtKB-SubCell"/>
</dbReference>